<dbReference type="OrthoDB" id="8453373at2"/>
<dbReference type="PROSITE" id="PS51186">
    <property type="entry name" value="GNAT"/>
    <property type="match status" value="1"/>
</dbReference>
<accession>A0A544TRN7</accession>
<protein>
    <submittedName>
        <fullName evidence="2">GNAT family N-acetyltransferase</fullName>
    </submittedName>
</protein>
<dbReference type="PANTHER" id="PTHR47237:SF2">
    <property type="entry name" value="BLL4206 PROTEIN"/>
    <property type="match status" value="1"/>
</dbReference>
<keyword evidence="2" id="KW-0808">Transferase</keyword>
<dbReference type="Pfam" id="PF18014">
    <property type="entry name" value="Acetyltransf_18"/>
    <property type="match status" value="1"/>
</dbReference>
<dbReference type="InterPro" id="IPR041496">
    <property type="entry name" value="YitH/HolE_GNAT"/>
</dbReference>
<dbReference type="Pfam" id="PF13673">
    <property type="entry name" value="Acetyltransf_10"/>
    <property type="match status" value="1"/>
</dbReference>
<name>A0A544TRN7_9BACI</name>
<organism evidence="2 3">
    <name type="scientific">Psychrobacillus vulpis</name>
    <dbReference type="NCBI Taxonomy" id="2325572"/>
    <lineage>
        <taxon>Bacteria</taxon>
        <taxon>Bacillati</taxon>
        <taxon>Bacillota</taxon>
        <taxon>Bacilli</taxon>
        <taxon>Bacillales</taxon>
        <taxon>Bacillaceae</taxon>
        <taxon>Psychrobacillus</taxon>
    </lineage>
</organism>
<dbReference type="InterPro" id="IPR016181">
    <property type="entry name" value="Acyl_CoA_acyltransferase"/>
</dbReference>
<dbReference type="PANTHER" id="PTHR47237">
    <property type="entry name" value="SLL0310 PROTEIN"/>
    <property type="match status" value="1"/>
</dbReference>
<comment type="caution">
    <text evidence="2">The sequence shown here is derived from an EMBL/GenBank/DDBJ whole genome shotgun (WGS) entry which is preliminary data.</text>
</comment>
<proteinExistence type="predicted"/>
<dbReference type="Gene3D" id="3.40.630.30">
    <property type="match status" value="1"/>
</dbReference>
<dbReference type="SUPFAM" id="SSF55729">
    <property type="entry name" value="Acyl-CoA N-acyltransferases (Nat)"/>
    <property type="match status" value="1"/>
</dbReference>
<dbReference type="RefSeq" id="WP_142642348.1">
    <property type="nucleotide sequence ID" value="NZ_VDGI01000008.1"/>
</dbReference>
<evidence type="ECO:0000313" key="3">
    <source>
        <dbReference type="Proteomes" id="UP000316626"/>
    </source>
</evidence>
<dbReference type="GO" id="GO:0016747">
    <property type="term" value="F:acyltransferase activity, transferring groups other than amino-acyl groups"/>
    <property type="evidence" value="ECO:0007669"/>
    <property type="project" value="InterPro"/>
</dbReference>
<sequence>MSSFNTTEPILEKFDKNDISRLIDLSNSVGWDYDENEVTTVMSSGRIYGHKNEEGLIVSSAAIIDYSSKLASIGMVIVREDYRGMGLGRKATEKCLESVPINTPVMLIATEEGKPMYEKMGFTSIDSVHKFLCDNYEQSITSSTNNYNIEPLSEEDLYGLINLDTEAFGVNRETFLMNRINQSKDSLVVKSPDGAVIGYGLSVKGPVNLILGPIVATDSQTALLIIDELAKNHIGKLRIDVPSGNEIFMSKLEKYGFIKVSQPPIMIKNSNELPLRNNTLYGIAAQIFG</sequence>
<dbReference type="Gene3D" id="3.40.630.90">
    <property type="match status" value="1"/>
</dbReference>
<dbReference type="AlphaFoldDB" id="A0A544TRN7"/>
<evidence type="ECO:0000313" key="2">
    <source>
        <dbReference type="EMBL" id="TQR20105.1"/>
    </source>
</evidence>
<gene>
    <name evidence="2" type="ORF">FG384_09420</name>
</gene>
<dbReference type="InterPro" id="IPR052729">
    <property type="entry name" value="Acyl/Acetyltrans_Enzymes"/>
</dbReference>
<dbReference type="EMBL" id="VDGI01000008">
    <property type="protein sequence ID" value="TQR20105.1"/>
    <property type="molecule type" value="Genomic_DNA"/>
</dbReference>
<reference evidence="2 3" key="1">
    <citation type="submission" date="2019-06" db="EMBL/GenBank/DDBJ databases">
        <title>Psychrobacillus vulpis sp. nov., a new species isolated from feces of a red fox that inhabits in The Tablas de Daimiel Natural Park, Albacete, Spain.</title>
        <authorList>
            <person name="Rodriguez M."/>
            <person name="Reina J.C."/>
            <person name="Bejar V."/>
            <person name="Llamas I."/>
        </authorList>
    </citation>
    <scope>NUCLEOTIDE SEQUENCE [LARGE SCALE GENOMIC DNA]</scope>
    <source>
        <strain evidence="2 3">Z8</strain>
    </source>
</reference>
<dbReference type="Proteomes" id="UP000316626">
    <property type="component" value="Unassembled WGS sequence"/>
</dbReference>
<evidence type="ECO:0000259" key="1">
    <source>
        <dbReference type="PROSITE" id="PS51186"/>
    </source>
</evidence>
<dbReference type="CDD" id="cd04301">
    <property type="entry name" value="NAT_SF"/>
    <property type="match status" value="1"/>
</dbReference>
<keyword evidence="3" id="KW-1185">Reference proteome</keyword>
<dbReference type="InterPro" id="IPR000182">
    <property type="entry name" value="GNAT_dom"/>
</dbReference>
<feature type="domain" description="N-acetyltransferase" evidence="1">
    <location>
        <begin position="9"/>
        <end position="141"/>
    </location>
</feature>